<comment type="caution">
    <text evidence="1">The sequence shown here is derived from an EMBL/GenBank/DDBJ whole genome shotgun (WGS) entry which is preliminary data.</text>
</comment>
<evidence type="ECO:0000313" key="2">
    <source>
        <dbReference type="Proteomes" id="UP000320781"/>
    </source>
</evidence>
<organism evidence="1 2">
    <name type="scientific">Aerophobetes bacterium</name>
    <dbReference type="NCBI Taxonomy" id="2030807"/>
    <lineage>
        <taxon>Bacteria</taxon>
        <taxon>Candidatus Aerophobota</taxon>
    </lineage>
</organism>
<dbReference type="Proteomes" id="UP000320781">
    <property type="component" value="Unassembled WGS sequence"/>
</dbReference>
<protein>
    <submittedName>
        <fullName evidence="1">Uncharacterized protein</fullName>
    </submittedName>
</protein>
<dbReference type="EMBL" id="SOKU01000168">
    <property type="protein sequence ID" value="TES85811.1"/>
    <property type="molecule type" value="Genomic_DNA"/>
</dbReference>
<gene>
    <name evidence="1" type="ORF">E3J95_03570</name>
</gene>
<reference evidence="1 2" key="1">
    <citation type="submission" date="2019-03" db="EMBL/GenBank/DDBJ databases">
        <title>Metabolic potential of uncultured bacteria and archaea associated with petroleum seepage in deep-sea sediments.</title>
        <authorList>
            <person name="Dong X."/>
            <person name="Hubert C."/>
        </authorList>
    </citation>
    <scope>NUCLEOTIDE SEQUENCE [LARGE SCALE GENOMIC DNA]</scope>
    <source>
        <strain evidence="1">E44_bin92</strain>
    </source>
</reference>
<name>A0A523QJN6_UNCAE</name>
<evidence type="ECO:0000313" key="1">
    <source>
        <dbReference type="EMBL" id="TES85811.1"/>
    </source>
</evidence>
<sequence length="118" mass="13570">MKESRKYLETLRKADLEVFESNIGKIIEAVCENRGLPDKVDTWMWEEVQILAILIKEGNLKEVKVKGTNSGEIAFENGYRVRREIVRTPPDTAYTLELVDGEGKVVGEEVYRQLHSCR</sequence>
<accession>A0A523QJN6</accession>
<dbReference type="AlphaFoldDB" id="A0A523QJN6"/>
<proteinExistence type="predicted"/>